<evidence type="ECO:0008006" key="12">
    <source>
        <dbReference type="Google" id="ProtNLM"/>
    </source>
</evidence>
<evidence type="ECO:0000256" key="9">
    <source>
        <dbReference type="RuleBase" id="RU000487"/>
    </source>
</evidence>
<comment type="similarity">
    <text evidence="2 9">Belongs to the actin family.</text>
</comment>
<keyword evidence="3" id="KW-0963">Cytoplasm</keyword>
<organism evidence="10 11">
    <name type="scientific">Symbiodinium natans</name>
    <dbReference type="NCBI Taxonomy" id="878477"/>
    <lineage>
        <taxon>Eukaryota</taxon>
        <taxon>Sar</taxon>
        <taxon>Alveolata</taxon>
        <taxon>Dinophyceae</taxon>
        <taxon>Suessiales</taxon>
        <taxon>Symbiodiniaceae</taxon>
        <taxon>Symbiodinium</taxon>
    </lineage>
</organism>
<dbReference type="InterPro" id="IPR004000">
    <property type="entry name" value="Actin"/>
</dbReference>
<dbReference type="FunFam" id="3.30.420.40:FF:000148">
    <property type="entry name" value="Actin, alpha skeletal muscle"/>
    <property type="match status" value="2"/>
</dbReference>
<dbReference type="FunFam" id="3.30.420.40:FF:000218">
    <property type="entry name" value="actin, alpha sarcomeric/skeletal-like"/>
    <property type="match status" value="1"/>
</dbReference>
<evidence type="ECO:0000313" key="11">
    <source>
        <dbReference type="Proteomes" id="UP000604046"/>
    </source>
</evidence>
<evidence type="ECO:0000256" key="8">
    <source>
        <dbReference type="ARBA" id="ARBA00049360"/>
    </source>
</evidence>
<protein>
    <recommendedName>
        <fullName evidence="12">Actin</fullName>
    </recommendedName>
</protein>
<dbReference type="InterPro" id="IPR020902">
    <property type="entry name" value="Actin/actin-like_CS"/>
</dbReference>
<dbReference type="Gene3D" id="3.30.420.40">
    <property type="match status" value="18"/>
</dbReference>
<reference evidence="10" key="1">
    <citation type="submission" date="2021-02" db="EMBL/GenBank/DDBJ databases">
        <authorList>
            <person name="Dougan E. K."/>
            <person name="Rhodes N."/>
            <person name="Thang M."/>
            <person name="Chan C."/>
        </authorList>
    </citation>
    <scope>NUCLEOTIDE SEQUENCE</scope>
</reference>
<evidence type="ECO:0000256" key="6">
    <source>
        <dbReference type="ARBA" id="ARBA00022840"/>
    </source>
</evidence>
<dbReference type="Gene3D" id="2.30.36.70">
    <property type="entry name" value="Actin, Chain A, domain 2"/>
    <property type="match status" value="4"/>
</dbReference>
<sequence length="2199" mass="243514">MCKAGFSGDDAPRAVFPSIIGRPKFVGTIVGMDQKLDVAEAAKDHLIGDEAQAKRGVLTLKYPIEHGIVTNWDDMEKIWQHTFYNELRASPEEHPVLLTEAPLNPKANRERMTQNLGGAILENFFFICLDTVLCHRPSARHRSIVAAVWVVDRAPRIMFETFGVPAMYVSIQAVLSLYSSGRTTGIVTDSGDGVSHTVPIYEGYALPHAIARLDLAGRDLTEYLMKIMMESGYSFSNSAEREIVRDVKEKLCYIALDFNSELKAAAESNDKAKTYELPDGNIISLQSERFRCPEVLFQPSLVGKEAMGIHDTTFRSIMQCDVDIRRDLYQNIVLSGGTTMLPGIGERMTKEICALAPSTVKVKVIAPPERKYSVWIGGSILSSLSTFQQMWISKAEYDESGPTIVFIARLTVYAGRASQHTCTGVRSLPKWRVLLRWFTKQTSVVPRVVALVVDNGSGMCKAGFSGDDAPRAVFPSIIGRPKFASTMVGMDQKDHLIGDEAQAKRGVLTLKYPIEHGIVTNWDDMEKIWQHTFYNELRASPEEHPVLLTEAPLNPKANRERMTQNLGGAILENFFFICLDTVLCHRPSARHRSIVAAVWVVDRAPRIMFETFGVPAMYVSIQAVLSLYSSGRTTGIVTDSGDGVSHTVPIYEGYALPHAIARLDLAGRDLTEYLMKIMMESGYSFSNSAEREIVRDVKEKLCYIALDFNSELKAAAESNDKAKTYELPDGNIISLQSERFRCPEVLFQPSLVGKEAMGIHDTTFRSIMQCDVDIRRDLYQNIVLSGGTTMLPGIGERMTKEICALAPSTVKVKVIAPPERKYSVWIGGSILSSLSTFQQMWISKAEYDESGPTIVFIARLTVYAGRASQHTCTGATGPKVVALVVDNGSGMCKAGFSGDDAPRAVFPSIIGRPKFASTMVGMDQKKDHLVGDEAQEKRGVLTLKYPIEHGIVTNWDDMEKIWQHTFYNELRASPEEHPVLLTEAPLNPKANRERMTQNLGGAILENFFFICLDTVLCPSARHRSIVAAVWVVDRAPRIMFETFGVPAMYVSIQAVLSLYSSGRTTGIVTDSGDGVSHTVPIYEGYALPHAIARLDLAGRDLTEYLMKIMMESGYSFSNSAEREIVRDVKEKPRTHWKLCYIALDFNSELKAAAESNDKAKTYELPDGNIISLQSERFRCPEVLFQPSLVGKEAMGIHDTTFRSIMQCDVDIRRDLYQNIVLSGGTTMLPGIGERMTKEICALAPSTVKVKVIAPPERKYSVWIGGSILSSLSTFQQMWISKAEYDESGPTIVFIARLTVYAGRASQHTCTGVRSLPKWRVLLRWFTKQTSVVPRVVALVVDNGSGMCKAGFSGDDAPRAVFPSIIGRPKFASTMVGMDQKDHLVGDEAQEKRGVLTLKYPIEHGIVTNWDDMEKIWQHTFYNELRASPEEHPVLLTEAPLNPKANRERMTQNLGGAILENFFFICLDTVLCPSARHRSIVAAVWVVDRAPRIMFETFGVPAMYVSIQAVLSLYSSGRTTGIVTDSGDGVSHTVPIYEGYALPHAIARLDLAGRDLTEYLMKIMMESGYSFSNSAEREIVRDVKEKPRTHWKLCYIALDFNSELKAAAESNDKAKTYELPDGNIISLQSERFRCPEVLFQPSLVGKEAMGIHDTTFRSIMQCDVDIRRDLYQNIVLSGGTTMLPGIGERMTKEICALAPSTVKVKVIAPPERKYSVWIGGSILSSLSTFQQMWISKAEYDESGPTIVFIARLTVYAGCLFRDQASAVSQVEGLVEVVHAADFCITVVPRATRLLSSTCCHRPLAQITQQAMSDEDDDPVALVLDNGSGMMKAALARSPMLGFGRGVETCAGCLGFGTGGDGKCHYVGYEAQARRGILSLTHPIEHGIVVNWDDMERIWHHTFCNELRVDPEEHPVLLTEAPLNPKVNRERMAKILAAALKGIMFETFEVPALHVALQAVLSLYAEGEGRNTGIVTDSGDGVSHTVPIFQGFTLPHAIGRLDLAGRDLTDYLMKMLAESGYCFGSSAEREIVRDVKEKLRKLCYIALDFNGELKAAAESNDEAQAYELPDGNIISLQSERFRCPEVLFQPSLVGKEAMGIHDTIFRSIKLCDVDMQGDLYQNIVLSGGTTMLPGIGERMTKEICALAPSTVKVKVIAPPERKYSAWIGGSILSSLSTFQQMWISKGEYDESGPTIVHRKCI</sequence>
<gene>
    <name evidence="10" type="ORF">SNAT2548_LOCUS10955</name>
</gene>
<keyword evidence="5" id="KW-0378">Hydrolase</keyword>
<dbReference type="InterPro" id="IPR004001">
    <property type="entry name" value="Actin_CS"/>
</dbReference>
<evidence type="ECO:0000256" key="5">
    <source>
        <dbReference type="ARBA" id="ARBA00022801"/>
    </source>
</evidence>
<comment type="catalytic activity">
    <reaction evidence="8">
        <text>ATP + H2O = ADP + phosphate + H(+)</text>
        <dbReference type="Rhea" id="RHEA:13065"/>
        <dbReference type="ChEBI" id="CHEBI:15377"/>
        <dbReference type="ChEBI" id="CHEBI:15378"/>
        <dbReference type="ChEBI" id="CHEBI:30616"/>
        <dbReference type="ChEBI" id="CHEBI:43474"/>
        <dbReference type="ChEBI" id="CHEBI:456216"/>
    </reaction>
</comment>
<evidence type="ECO:0000256" key="3">
    <source>
        <dbReference type="ARBA" id="ARBA00022490"/>
    </source>
</evidence>
<dbReference type="GO" id="GO:0005856">
    <property type="term" value="C:cytoskeleton"/>
    <property type="evidence" value="ECO:0007669"/>
    <property type="project" value="UniProtKB-SubCell"/>
</dbReference>
<dbReference type="Pfam" id="PF00022">
    <property type="entry name" value="Actin"/>
    <property type="match status" value="9"/>
</dbReference>
<keyword evidence="7" id="KW-0206">Cytoskeleton</keyword>
<evidence type="ECO:0000256" key="7">
    <source>
        <dbReference type="ARBA" id="ARBA00023212"/>
    </source>
</evidence>
<dbReference type="SMART" id="SM00268">
    <property type="entry name" value="ACTIN"/>
    <property type="match status" value="5"/>
</dbReference>
<dbReference type="InterPro" id="IPR043129">
    <property type="entry name" value="ATPase_NBD"/>
</dbReference>
<dbReference type="PANTHER" id="PTHR11937">
    <property type="entry name" value="ACTIN"/>
    <property type="match status" value="1"/>
</dbReference>
<accession>A0A812L5J6</accession>
<dbReference type="GO" id="GO:0005524">
    <property type="term" value="F:ATP binding"/>
    <property type="evidence" value="ECO:0007669"/>
    <property type="project" value="UniProtKB-KW"/>
</dbReference>
<evidence type="ECO:0000313" key="10">
    <source>
        <dbReference type="EMBL" id="CAE7241642.1"/>
    </source>
</evidence>
<evidence type="ECO:0000256" key="4">
    <source>
        <dbReference type="ARBA" id="ARBA00022741"/>
    </source>
</evidence>
<evidence type="ECO:0000256" key="2">
    <source>
        <dbReference type="ARBA" id="ARBA00006752"/>
    </source>
</evidence>
<name>A0A812L5J6_9DINO</name>
<comment type="subcellular location">
    <subcellularLocation>
        <location evidence="1">Cytoplasm</location>
        <location evidence="1">Cytoskeleton</location>
    </subcellularLocation>
</comment>
<dbReference type="FunFam" id="3.30.420.40:FF:000205">
    <property type="entry name" value="Actin, alpha skeletal muscle"/>
    <property type="match status" value="4"/>
</dbReference>
<proteinExistence type="inferred from homology"/>
<comment type="caution">
    <text evidence="10">The sequence shown here is derived from an EMBL/GenBank/DDBJ whole genome shotgun (WGS) entry which is preliminary data.</text>
</comment>
<dbReference type="FunFam" id="3.30.420.40:FF:000291">
    <property type="entry name" value="Actin, alpha skeletal muscle"/>
    <property type="match status" value="3"/>
</dbReference>
<dbReference type="EMBL" id="CAJNDS010000946">
    <property type="protein sequence ID" value="CAE7241642.1"/>
    <property type="molecule type" value="Genomic_DNA"/>
</dbReference>
<dbReference type="SUPFAM" id="SSF53067">
    <property type="entry name" value="Actin-like ATPase domain"/>
    <property type="match status" value="10"/>
</dbReference>
<dbReference type="Proteomes" id="UP000604046">
    <property type="component" value="Unassembled WGS sequence"/>
</dbReference>
<dbReference type="FunFam" id="3.90.640.10:FF:000047">
    <property type="entry name" value="Actin, alpha skeletal muscle"/>
    <property type="match status" value="5"/>
</dbReference>
<dbReference type="PROSITE" id="PS00432">
    <property type="entry name" value="ACTINS_2"/>
    <property type="match status" value="5"/>
</dbReference>
<dbReference type="PROSITE" id="PS01132">
    <property type="entry name" value="ACTINS_ACT_LIKE"/>
    <property type="match status" value="5"/>
</dbReference>
<dbReference type="Gene3D" id="3.90.640.10">
    <property type="entry name" value="Actin, Chain A, domain 4"/>
    <property type="match status" value="5"/>
</dbReference>
<dbReference type="PRINTS" id="PR00190">
    <property type="entry name" value="ACTIN"/>
</dbReference>
<evidence type="ECO:0000256" key="1">
    <source>
        <dbReference type="ARBA" id="ARBA00004245"/>
    </source>
</evidence>
<dbReference type="GO" id="GO:0016787">
    <property type="term" value="F:hydrolase activity"/>
    <property type="evidence" value="ECO:0007669"/>
    <property type="project" value="UniProtKB-KW"/>
</dbReference>
<dbReference type="CDD" id="cd10224">
    <property type="entry name" value="ASKHA_NBD_actin"/>
    <property type="match status" value="3"/>
</dbReference>
<keyword evidence="11" id="KW-1185">Reference proteome</keyword>
<keyword evidence="4" id="KW-0547">Nucleotide-binding</keyword>
<dbReference type="FunFam" id="3.30.420.40:FF:000404">
    <property type="entry name" value="Major actin"/>
    <property type="match status" value="4"/>
</dbReference>
<keyword evidence="6" id="KW-0067">ATP-binding</keyword>
<dbReference type="FunFam" id="3.30.420.40:FF:000058">
    <property type="entry name" value="Putative actin-related protein 5"/>
    <property type="match status" value="5"/>
</dbReference>